<accession>A0A2J4RHS5</accession>
<dbReference type="EMBL" id="PIDS01000136">
    <property type="protein sequence ID" value="PLL42832.1"/>
    <property type="molecule type" value="Genomic_DNA"/>
</dbReference>
<feature type="non-terminal residue" evidence="1">
    <location>
        <position position="1"/>
    </location>
</feature>
<sequence length="40" mass="4536">IVHSVTARLAQQETRLARIGVRVNQIVVTRDLLQQLQRGV</sequence>
<gene>
    <name evidence="1" type="ORF">CWN50_06540</name>
</gene>
<evidence type="ECO:0000313" key="2">
    <source>
        <dbReference type="Proteomes" id="UP000234505"/>
    </source>
</evidence>
<dbReference type="Proteomes" id="UP000234505">
    <property type="component" value="Unassembled WGS sequence"/>
</dbReference>
<evidence type="ECO:0000313" key="1">
    <source>
        <dbReference type="EMBL" id="PLL42832.1"/>
    </source>
</evidence>
<proteinExistence type="predicted"/>
<reference evidence="1 2" key="2">
    <citation type="submission" date="2018-01" db="EMBL/GenBank/DDBJ databases">
        <title>Genomic study of Klebsiella pneumoniae.</title>
        <authorList>
            <person name="Yang Y."/>
            <person name="Bicalho R."/>
        </authorList>
    </citation>
    <scope>NUCLEOTIDE SEQUENCE [LARGE SCALE GENOMIC DNA]</scope>
    <source>
        <strain evidence="1 2">A11</strain>
    </source>
</reference>
<organism evidence="1 2">
    <name type="scientific">Klebsiella michiganensis</name>
    <dbReference type="NCBI Taxonomy" id="1134687"/>
    <lineage>
        <taxon>Bacteria</taxon>
        <taxon>Pseudomonadati</taxon>
        <taxon>Pseudomonadota</taxon>
        <taxon>Gammaproteobacteria</taxon>
        <taxon>Enterobacterales</taxon>
        <taxon>Enterobacteriaceae</taxon>
        <taxon>Klebsiella/Raoultella group</taxon>
        <taxon>Klebsiella</taxon>
    </lineage>
</organism>
<reference evidence="1 2" key="1">
    <citation type="submission" date="2017-11" db="EMBL/GenBank/DDBJ databases">
        <authorList>
            <person name="Han C.G."/>
        </authorList>
    </citation>
    <scope>NUCLEOTIDE SEQUENCE [LARGE SCALE GENOMIC DNA]</scope>
    <source>
        <strain evidence="1 2">A11</strain>
    </source>
</reference>
<protein>
    <submittedName>
        <fullName evidence="1">DUF58 domain-containing protein</fullName>
    </submittedName>
</protein>
<comment type="caution">
    <text evidence="1">The sequence shown here is derived from an EMBL/GenBank/DDBJ whole genome shotgun (WGS) entry which is preliminary data.</text>
</comment>
<name>A0A2J4RHS5_9ENTR</name>
<dbReference type="AlphaFoldDB" id="A0A2J4RHS5"/>